<dbReference type="Proteomes" id="UP000027647">
    <property type="component" value="Unassembled WGS sequence"/>
</dbReference>
<feature type="chain" id="PRO_5001696924" evidence="1">
    <location>
        <begin position="24"/>
        <end position="144"/>
    </location>
</feature>
<accession>A0A074MAR7</accession>
<feature type="signal peptide" evidence="1">
    <location>
        <begin position="1"/>
        <end position="23"/>
    </location>
</feature>
<dbReference type="PROSITE" id="PS51257">
    <property type="entry name" value="PROKAR_LIPOPROTEIN"/>
    <property type="match status" value="1"/>
</dbReference>
<proteinExistence type="predicted"/>
<dbReference type="STRING" id="1044.EH31_10455"/>
<dbReference type="AlphaFoldDB" id="A0A074MAR7"/>
<evidence type="ECO:0000313" key="2">
    <source>
        <dbReference type="EMBL" id="KEO90499.1"/>
    </source>
</evidence>
<dbReference type="OrthoDB" id="7450844at2"/>
<evidence type="ECO:0000313" key="3">
    <source>
        <dbReference type="Proteomes" id="UP000027647"/>
    </source>
</evidence>
<dbReference type="eggNOG" id="COG3678">
    <property type="taxonomic scope" value="Bacteria"/>
</dbReference>
<dbReference type="Pfam" id="PF13801">
    <property type="entry name" value="Metal_resist"/>
    <property type="match status" value="1"/>
</dbReference>
<dbReference type="Gene3D" id="1.20.120.1490">
    <property type="match status" value="1"/>
</dbReference>
<dbReference type="EMBL" id="JMIW01000003">
    <property type="protein sequence ID" value="KEO90499.1"/>
    <property type="molecule type" value="Genomic_DNA"/>
</dbReference>
<dbReference type="InterPro" id="IPR025961">
    <property type="entry name" value="Metal_resist"/>
</dbReference>
<dbReference type="RefSeq" id="WP_034959944.1">
    <property type="nucleotide sequence ID" value="NZ_JMIW01000003.1"/>
</dbReference>
<keyword evidence="3" id="KW-1185">Reference proteome</keyword>
<organism evidence="2 3">
    <name type="scientific">Erythrobacter longus</name>
    <dbReference type="NCBI Taxonomy" id="1044"/>
    <lineage>
        <taxon>Bacteria</taxon>
        <taxon>Pseudomonadati</taxon>
        <taxon>Pseudomonadota</taxon>
        <taxon>Alphaproteobacteria</taxon>
        <taxon>Sphingomonadales</taxon>
        <taxon>Erythrobacteraceae</taxon>
        <taxon>Erythrobacter/Porphyrobacter group</taxon>
        <taxon>Erythrobacter</taxon>
    </lineage>
</organism>
<comment type="caution">
    <text evidence="2">The sequence shown here is derived from an EMBL/GenBank/DDBJ whole genome shotgun (WGS) entry which is preliminary data.</text>
</comment>
<reference evidence="2 3" key="1">
    <citation type="submission" date="2014-04" db="EMBL/GenBank/DDBJ databases">
        <title>A comprehensive comparison of genomes of Erythrobacter spp. strains.</title>
        <authorList>
            <person name="Zheng Q."/>
        </authorList>
    </citation>
    <scope>NUCLEOTIDE SEQUENCE [LARGE SCALE GENOMIC DNA]</scope>
    <source>
        <strain evidence="2 3">DSM 6997</strain>
    </source>
</reference>
<evidence type="ECO:0000256" key="1">
    <source>
        <dbReference type="SAM" id="SignalP"/>
    </source>
</evidence>
<keyword evidence="1" id="KW-0732">Signal</keyword>
<sequence>MKTHHIIFAVLLAALAGCLGSLAAGQWYADERTGGLHQFVHDELELSAEQSSKLDELESGYAIQKAELESSLRASNARLAKAMEAEHDYGPAVGAAIDDVHEKMGALQKATVRHVFDMRELLSSEQQELFDRQVSQALTRSPRD</sequence>
<name>A0A074MAR7_ERYLO</name>
<protein>
    <submittedName>
        <fullName evidence="2">Heavy metal resistance protein</fullName>
    </submittedName>
</protein>
<gene>
    <name evidence="2" type="ORF">EH31_10455</name>
</gene>